<dbReference type="InterPro" id="IPR043128">
    <property type="entry name" value="Rev_trsase/Diguanyl_cyclase"/>
</dbReference>
<feature type="domain" description="Reverse transcriptase" evidence="2">
    <location>
        <begin position="819"/>
        <end position="1081"/>
    </location>
</feature>
<dbReference type="InterPro" id="IPR036691">
    <property type="entry name" value="Endo/exonu/phosph_ase_sf"/>
</dbReference>
<feature type="transmembrane region" description="Helical" evidence="1">
    <location>
        <begin position="160"/>
        <end position="185"/>
    </location>
</feature>
<dbReference type="FunFam" id="3.30.70.270:FF:000248">
    <property type="match status" value="1"/>
</dbReference>
<feature type="transmembrane region" description="Helical" evidence="1">
    <location>
        <begin position="12"/>
        <end position="31"/>
    </location>
</feature>
<dbReference type="FunFam" id="3.60.10.10:FF:000052">
    <property type="entry name" value="Retrovirus-related Pol polyprotein LINE-1"/>
    <property type="match status" value="1"/>
</dbReference>
<evidence type="ECO:0000259" key="2">
    <source>
        <dbReference type="PROSITE" id="PS50878"/>
    </source>
</evidence>
<dbReference type="AlphaFoldDB" id="A0A3L6G913"/>
<accession>A0A3L6G913</accession>
<reference evidence="3" key="1">
    <citation type="journal article" date="2018" name="Nat. Genet.">
        <title>Extensive intraspecific gene order and gene structural variations between Mo17 and other maize genomes.</title>
        <authorList>
            <person name="Sun S."/>
            <person name="Zhou Y."/>
            <person name="Chen J."/>
            <person name="Shi J."/>
            <person name="Zhao H."/>
            <person name="Zhao H."/>
            <person name="Song W."/>
            <person name="Zhang M."/>
            <person name="Cui Y."/>
            <person name="Dong X."/>
            <person name="Liu H."/>
            <person name="Ma X."/>
            <person name="Jiao Y."/>
            <person name="Wang B."/>
            <person name="Wei X."/>
            <person name="Stein J.C."/>
            <person name="Glaubitz J.C."/>
            <person name="Lu F."/>
            <person name="Yu G."/>
            <person name="Liang C."/>
            <person name="Fengler K."/>
            <person name="Li B."/>
            <person name="Rafalski A."/>
            <person name="Schnable P.S."/>
            <person name="Ware D.H."/>
            <person name="Buckler E.S."/>
            <person name="Lai J."/>
        </authorList>
    </citation>
    <scope>NUCLEOTIDE SEQUENCE [LARGE SCALE GENOMIC DNA]</scope>
    <source>
        <tissue evidence="3">Seedling</tissue>
    </source>
</reference>
<sequence length="1261" mass="142525">MDTPPPSLPPSALLWPDLLAGAASSTCRLVAAHSRHFLALSSLLLLPLALLLLALPCPLFSASASASSAASPPVHLRVPQDPSRYPLPIPLPLLALAAALLYLAAFAAAAASAHAGFFGRPVRLLASLRSVPASLLRLILTAILASPLALLPLLPLPAALGAALLVLGFILLSPFWSLAGAAAVVESATGFTPLRRSCQLLSTARLAALSSFLVFAAGIGVTLWGFGGVAAERYDAGAGWAGTAPVVVKAVAGTALLAVMMLYGMVANVVLYMHCRAMHGELAGEIYNEFANMYVFLPYDDGKDRHVVSVVTTTISVRNPCDGMFRTCKLREIVDVAVRRRVNILCVQETKWKGQKAKEVEGTGFKLWYTGTATNKNGVGVLIDKSLKDGVVDVKRVGDRIILVKLVIGDLVLNVISAYAPQVGLNENSKREFWEGLEDMVSSVPVGEKLFIGGDLNGHVGTSSTSFEGVHGGFGFGTRNQEGEEILNFALAYDMFIANTFFKKRQSHLVTFSSGQHTSQIDFVLLRKEDRHACLDCKVIPGECVVTQHKLVVADFRFKIRLQRNKHNKVTRTKWWKLKGDVAQTFKKRVIEEGPWAGEEDANIMWRKMATCIRKIASEEFGLSQGNRREVKDTWWWNEDVQKAIKEKKDCYKRLHHDKCAENIEKYRIAKKSAKRAVSRARGQAYDDLYQRLDTKQGEKDIYRMAKIRERKTRDVNQVKCIKDEANQLLVKSEEIKNRWKEYFNKLFNGGNESATIELDEPFDDNNRGFVRRIQEYEVKEALKRMKVGKAMGPDGIPIEVWRCLGDIAIVWLTKLFNTIFRANRMPDEWRRSTLVPIFKNKGDVQSCTNYRGIKLMSHTMKLWERVIEHRLRKMTSVTQNQFGFMPGRSTMEAIFLLRQLMERFREQKKDLHMVFIDLEKAYDKVPRSVMWWALEKHKVATKYINLIKDMYTNVVTSVRTSDGDTDDFPINIGLHQGSALSPYLFALVIDEVTRDIQGVLPWCMLFADDVVLIEESRSGVSQKLELWRQTLEAKGFRLSRSKTEYMKCDFSAMGYEDGDVSLDGQVVPKKDTFRYLGSMLQKEGDIDEDVSHRIKAGWLKWRQAAGVLCDHRVPRKLKGKFYRTAIRPAMLYGAECWPTKRRHVQQLSVAEMRMLRWICGHTRRDRVRNDDIRERVGVAPIEEKLMQHRLRWFGHIQRRPEEAPVHIGIIRRPENVKRGRGRPTLTWTEAVKRDLKEWNIDKELAADRKGWKCAIHVPEP</sequence>
<dbReference type="PROSITE" id="PS50878">
    <property type="entry name" value="RT_POL"/>
    <property type="match status" value="1"/>
</dbReference>
<keyword evidence="1" id="KW-0472">Membrane</keyword>
<comment type="caution">
    <text evidence="3">The sequence shown here is derived from an EMBL/GenBank/DDBJ whole genome shotgun (WGS) entry which is preliminary data.</text>
</comment>
<dbReference type="EMBL" id="NCVQ01000002">
    <property type="protein sequence ID" value="PWZ44991.1"/>
    <property type="molecule type" value="Genomic_DNA"/>
</dbReference>
<organism evidence="3">
    <name type="scientific">Zea mays</name>
    <name type="common">Maize</name>
    <dbReference type="NCBI Taxonomy" id="4577"/>
    <lineage>
        <taxon>Eukaryota</taxon>
        <taxon>Viridiplantae</taxon>
        <taxon>Streptophyta</taxon>
        <taxon>Embryophyta</taxon>
        <taxon>Tracheophyta</taxon>
        <taxon>Spermatophyta</taxon>
        <taxon>Magnoliopsida</taxon>
        <taxon>Liliopsida</taxon>
        <taxon>Poales</taxon>
        <taxon>Poaceae</taxon>
        <taxon>PACMAD clade</taxon>
        <taxon>Panicoideae</taxon>
        <taxon>Andropogonodae</taxon>
        <taxon>Andropogoneae</taxon>
        <taxon>Tripsacinae</taxon>
        <taxon>Zea</taxon>
    </lineage>
</organism>
<keyword evidence="1" id="KW-0812">Transmembrane</keyword>
<feature type="transmembrane region" description="Helical" evidence="1">
    <location>
        <begin position="89"/>
        <end position="113"/>
    </location>
</feature>
<evidence type="ECO:0000256" key="1">
    <source>
        <dbReference type="SAM" id="Phobius"/>
    </source>
</evidence>
<feature type="transmembrane region" description="Helical" evidence="1">
    <location>
        <begin position="402"/>
        <end position="420"/>
    </location>
</feature>
<dbReference type="Gene3D" id="3.30.70.270">
    <property type="match status" value="1"/>
</dbReference>
<protein>
    <recommendedName>
        <fullName evidence="2">Reverse transcriptase domain-containing protein</fullName>
    </recommendedName>
</protein>
<keyword evidence="1" id="KW-1133">Transmembrane helix</keyword>
<dbReference type="SUPFAM" id="SSF56672">
    <property type="entry name" value="DNA/RNA polymerases"/>
    <property type="match status" value="1"/>
</dbReference>
<dbReference type="Proteomes" id="UP000251960">
    <property type="component" value="Chromosome 10"/>
</dbReference>
<dbReference type="SUPFAM" id="SSF56219">
    <property type="entry name" value="DNase I-like"/>
    <property type="match status" value="1"/>
</dbReference>
<dbReference type="Pfam" id="PF00078">
    <property type="entry name" value="RVT_1"/>
    <property type="match status" value="1"/>
</dbReference>
<evidence type="ECO:0000313" key="3">
    <source>
        <dbReference type="EMBL" id="PWZ44991.1"/>
    </source>
</evidence>
<feature type="transmembrane region" description="Helical" evidence="1">
    <location>
        <begin position="246"/>
        <end position="271"/>
    </location>
</feature>
<feature type="transmembrane region" description="Helical" evidence="1">
    <location>
        <begin position="134"/>
        <end position="154"/>
    </location>
</feature>
<dbReference type="InterPro" id="IPR043502">
    <property type="entry name" value="DNA/RNA_pol_sf"/>
</dbReference>
<dbReference type="PANTHER" id="PTHR19446">
    <property type="entry name" value="REVERSE TRANSCRIPTASES"/>
    <property type="match status" value="1"/>
</dbReference>
<feature type="transmembrane region" description="Helical" evidence="1">
    <location>
        <begin position="43"/>
        <end position="69"/>
    </location>
</feature>
<dbReference type="ExpressionAtlas" id="A0A3L6G913">
    <property type="expression patterns" value="baseline and differential"/>
</dbReference>
<proteinExistence type="predicted"/>
<name>A0A3L6G913_MAIZE</name>
<dbReference type="Gene3D" id="3.60.10.10">
    <property type="entry name" value="Endonuclease/exonuclease/phosphatase"/>
    <property type="match status" value="1"/>
</dbReference>
<gene>
    <name evidence="3" type="ORF">Zm00014a_037650</name>
</gene>
<dbReference type="CDD" id="cd01650">
    <property type="entry name" value="RT_nLTR_like"/>
    <property type="match status" value="1"/>
</dbReference>
<feature type="transmembrane region" description="Helical" evidence="1">
    <location>
        <begin position="206"/>
        <end position="226"/>
    </location>
</feature>
<dbReference type="InterPro" id="IPR000477">
    <property type="entry name" value="RT_dom"/>
</dbReference>
<dbReference type="CDD" id="cd09076">
    <property type="entry name" value="L1-EN"/>
    <property type="match status" value="1"/>
</dbReference>